<dbReference type="AlphaFoldDB" id="A0A172WUZ2"/>
<dbReference type="EMBL" id="CP015641">
    <property type="protein sequence ID" value="ANF27270.1"/>
    <property type="molecule type" value="Genomic_DNA"/>
</dbReference>
<gene>
    <name evidence="1" type="ORF">PS273GM_20095</name>
</gene>
<accession>A0A172WUZ2</accession>
<dbReference type="OrthoDB" id="335726at2"/>
<dbReference type="Proteomes" id="UP000077787">
    <property type="component" value="Chromosome"/>
</dbReference>
<evidence type="ECO:0000313" key="2">
    <source>
        <dbReference type="Proteomes" id="UP000077787"/>
    </source>
</evidence>
<reference evidence="1 2" key="1">
    <citation type="submission" date="2016-05" db="EMBL/GenBank/DDBJ databases">
        <title>Genome sequence of Pseudomonas stutzeri 273 and identification of the exopolysaccharide biosynthesis locus.</title>
        <authorList>
            <person name="Wu S."/>
            <person name="Sun C."/>
        </authorList>
    </citation>
    <scope>NUCLEOTIDE SEQUENCE [LARGE SCALE GENOMIC DNA]</scope>
    <source>
        <strain evidence="1 2">273</strain>
    </source>
</reference>
<protein>
    <submittedName>
        <fullName evidence="1">Uncharacterized protein</fullName>
    </submittedName>
</protein>
<proteinExistence type="predicted"/>
<name>A0A172WUZ2_STUST</name>
<evidence type="ECO:0000313" key="1">
    <source>
        <dbReference type="EMBL" id="ANF27270.1"/>
    </source>
</evidence>
<organism evidence="1 2">
    <name type="scientific">Stutzerimonas stutzeri</name>
    <name type="common">Pseudomonas stutzeri</name>
    <dbReference type="NCBI Taxonomy" id="316"/>
    <lineage>
        <taxon>Bacteria</taxon>
        <taxon>Pseudomonadati</taxon>
        <taxon>Pseudomonadota</taxon>
        <taxon>Gammaproteobacteria</taxon>
        <taxon>Pseudomonadales</taxon>
        <taxon>Pseudomonadaceae</taxon>
        <taxon>Stutzerimonas</taxon>
    </lineage>
</organism>
<dbReference type="RefSeq" id="WP_064482345.1">
    <property type="nucleotide sequence ID" value="NZ_CP015641.1"/>
</dbReference>
<sequence>MSPSQCLWLTSASRGPGQALAGQQGFPMPKRWPAERAARHIAGKLDRQPHDIVFLAAFVAALRSTSLLPARLQYALD</sequence>